<proteinExistence type="predicted"/>
<gene>
    <name evidence="1" type="ORF">FLACOL7796_04377</name>
</gene>
<dbReference type="Proteomes" id="UP000474567">
    <property type="component" value="Unassembled WGS sequence"/>
</dbReference>
<comment type="caution">
    <text evidence="1">The sequence shown here is derived from an EMBL/GenBank/DDBJ whole genome shotgun (WGS) entry which is preliminary data.</text>
</comment>
<reference evidence="1 2" key="1">
    <citation type="submission" date="2020-02" db="EMBL/GenBank/DDBJ databases">
        <authorList>
            <person name="Criscuolo A."/>
        </authorList>
    </citation>
    <scope>NUCLEOTIDE SEQUENCE [LARGE SCALE GENOMIC DNA]</scope>
    <source>
        <strain evidence="1">CECT7796</strain>
    </source>
</reference>
<evidence type="ECO:0000313" key="1">
    <source>
        <dbReference type="EMBL" id="CAA9202623.1"/>
    </source>
</evidence>
<dbReference type="Pfam" id="PF10905">
    <property type="entry name" value="DUF2695"/>
    <property type="match status" value="1"/>
</dbReference>
<dbReference type="InterPro" id="IPR024248">
    <property type="entry name" value="DUF2695"/>
</dbReference>
<organism evidence="1 2">
    <name type="scientific">Flavobacterium collinsii</name>
    <dbReference type="NCBI Taxonomy" id="1114861"/>
    <lineage>
        <taxon>Bacteria</taxon>
        <taxon>Pseudomonadati</taxon>
        <taxon>Bacteroidota</taxon>
        <taxon>Flavobacteriia</taxon>
        <taxon>Flavobacteriales</taxon>
        <taxon>Flavobacteriaceae</taxon>
        <taxon>Flavobacterium</taxon>
    </lineage>
</organism>
<evidence type="ECO:0000313" key="2">
    <source>
        <dbReference type="Proteomes" id="UP000474567"/>
    </source>
</evidence>
<evidence type="ECO:0008006" key="3">
    <source>
        <dbReference type="Google" id="ProtNLM"/>
    </source>
</evidence>
<protein>
    <recommendedName>
        <fullName evidence="3">DUF2695 domain-containing protein</fullName>
    </recommendedName>
</protein>
<dbReference type="EMBL" id="CADCST010000141">
    <property type="protein sequence ID" value="CAA9202623.1"/>
    <property type="molecule type" value="Genomic_DNA"/>
</dbReference>
<name>A0ABM8KPC0_9FLAO</name>
<dbReference type="RefSeq" id="WP_173968177.1">
    <property type="nucleotide sequence ID" value="NZ_CADCST010000141.1"/>
</dbReference>
<keyword evidence="2" id="KW-1185">Reference proteome</keyword>
<accession>A0ABM8KPC0</accession>
<sequence>MDRTKRKEIAIQLAKERQIEFKKSLPVDENIFQELFDTLDQELPKQKCNHTPFLTIAFLEKNDISNVNEVLDWLDENGGFCDCEILANIEDLFEYLNPPKTNHVSTRDTTKQKINSLKTDFGFCIEKIPLSWNLVEITSKNKKEYQFKIGKSNNCTVSLQSDFVFFESDNDELWKNLWINETQLHYNLNNVTIERTQLGNYSAIIAKTKDWIPVKIWSYNNKKQWVLRMDTEFSRYKNDAKELEKLLNNIILTSPKIG</sequence>